<dbReference type="KEGG" id="ahel:Q31a_11760"/>
<evidence type="ECO:0008006" key="4">
    <source>
        <dbReference type="Google" id="ProtNLM"/>
    </source>
</evidence>
<evidence type="ECO:0000256" key="1">
    <source>
        <dbReference type="SAM" id="MobiDB-lite"/>
    </source>
</evidence>
<feature type="region of interest" description="Disordered" evidence="1">
    <location>
        <begin position="121"/>
        <end position="195"/>
    </location>
</feature>
<dbReference type="AlphaFoldDB" id="A0A518G2Q5"/>
<name>A0A518G2Q5_9BACT</name>
<sequence length="317" mass="35016">MAVQQEFDFSDRGYRRRLLQDFTCPDVVITEGTARPVRRRMKARDLKAILRVIEDFGVVCYASMATIAESADCDRSHVKRCIRALREIGLLAEIRLASGIEYRIVYSEIAAAICARSRRSDVPRAIPGGSATENPIDRPHVRPSVRPSDRPSDRPTDGPTDGPTVGPQTTGTKEQETTTTAKTTRGVESSDSPQTERIVVVVSSLGVGRAREAVSRALSQGLTPEAIECRIAAFRALPAESRRGGTLYNWLALPRSFDGAQIGGGEVRLQLATMSGDDERRRADLIRYGRGQGWTHEQLQIAIRRFEHQCLAKERSA</sequence>
<evidence type="ECO:0000313" key="3">
    <source>
        <dbReference type="Proteomes" id="UP000318017"/>
    </source>
</evidence>
<evidence type="ECO:0000313" key="2">
    <source>
        <dbReference type="EMBL" id="QDV22883.1"/>
    </source>
</evidence>
<reference evidence="2 3" key="1">
    <citation type="submission" date="2019-02" db="EMBL/GenBank/DDBJ databases">
        <title>Deep-cultivation of Planctomycetes and their phenomic and genomic characterization uncovers novel biology.</title>
        <authorList>
            <person name="Wiegand S."/>
            <person name="Jogler M."/>
            <person name="Boedeker C."/>
            <person name="Pinto D."/>
            <person name="Vollmers J."/>
            <person name="Rivas-Marin E."/>
            <person name="Kohn T."/>
            <person name="Peeters S.H."/>
            <person name="Heuer A."/>
            <person name="Rast P."/>
            <person name="Oberbeckmann S."/>
            <person name="Bunk B."/>
            <person name="Jeske O."/>
            <person name="Meyerdierks A."/>
            <person name="Storesund J.E."/>
            <person name="Kallscheuer N."/>
            <person name="Luecker S."/>
            <person name="Lage O.M."/>
            <person name="Pohl T."/>
            <person name="Merkel B.J."/>
            <person name="Hornburger P."/>
            <person name="Mueller R.-W."/>
            <person name="Bruemmer F."/>
            <person name="Labrenz M."/>
            <person name="Spormann A.M."/>
            <person name="Op den Camp H."/>
            <person name="Overmann J."/>
            <person name="Amann R."/>
            <person name="Jetten M.S.M."/>
            <person name="Mascher T."/>
            <person name="Medema M.H."/>
            <person name="Devos D.P."/>
            <person name="Kaster A.-K."/>
            <person name="Ovreas L."/>
            <person name="Rohde M."/>
            <person name="Galperin M.Y."/>
            <person name="Jogler C."/>
        </authorList>
    </citation>
    <scope>NUCLEOTIDE SEQUENCE [LARGE SCALE GENOMIC DNA]</scope>
    <source>
        <strain evidence="2 3">Q31a</strain>
    </source>
</reference>
<feature type="compositionally biased region" description="Basic and acidic residues" evidence="1">
    <location>
        <begin position="147"/>
        <end position="156"/>
    </location>
</feature>
<gene>
    <name evidence="2" type="ORF">Q31a_11760</name>
</gene>
<feature type="compositionally biased region" description="Polar residues" evidence="1">
    <location>
        <begin position="186"/>
        <end position="195"/>
    </location>
</feature>
<organism evidence="2 3">
    <name type="scientific">Aureliella helgolandensis</name>
    <dbReference type="NCBI Taxonomy" id="2527968"/>
    <lineage>
        <taxon>Bacteria</taxon>
        <taxon>Pseudomonadati</taxon>
        <taxon>Planctomycetota</taxon>
        <taxon>Planctomycetia</taxon>
        <taxon>Pirellulales</taxon>
        <taxon>Pirellulaceae</taxon>
        <taxon>Aureliella</taxon>
    </lineage>
</organism>
<dbReference type="EMBL" id="CP036298">
    <property type="protein sequence ID" value="QDV22883.1"/>
    <property type="molecule type" value="Genomic_DNA"/>
</dbReference>
<protein>
    <recommendedName>
        <fullName evidence="4">Helix-turn-helix domain-containing protein</fullName>
    </recommendedName>
</protein>
<feature type="compositionally biased region" description="Low complexity" evidence="1">
    <location>
        <begin position="168"/>
        <end position="184"/>
    </location>
</feature>
<dbReference type="RefSeq" id="WP_145075128.1">
    <property type="nucleotide sequence ID" value="NZ_CP036298.1"/>
</dbReference>
<accession>A0A518G2Q5</accession>
<proteinExistence type="predicted"/>
<keyword evidence="3" id="KW-1185">Reference proteome</keyword>
<dbReference type="Proteomes" id="UP000318017">
    <property type="component" value="Chromosome"/>
</dbReference>